<organism evidence="2 3">
    <name type="scientific">Hymenobacter fastidiosus</name>
    <dbReference type="NCBI Taxonomy" id="486264"/>
    <lineage>
        <taxon>Bacteria</taxon>
        <taxon>Pseudomonadati</taxon>
        <taxon>Bacteroidota</taxon>
        <taxon>Cytophagia</taxon>
        <taxon>Cytophagales</taxon>
        <taxon>Hymenobacteraceae</taxon>
        <taxon>Hymenobacter</taxon>
    </lineage>
</organism>
<evidence type="ECO:0000313" key="3">
    <source>
        <dbReference type="Proteomes" id="UP001500567"/>
    </source>
</evidence>
<feature type="region of interest" description="Disordered" evidence="1">
    <location>
        <begin position="51"/>
        <end position="75"/>
    </location>
</feature>
<evidence type="ECO:0000256" key="1">
    <source>
        <dbReference type="SAM" id="MobiDB-lite"/>
    </source>
</evidence>
<accession>A0ABP7S367</accession>
<dbReference type="Proteomes" id="UP001500567">
    <property type="component" value="Unassembled WGS sequence"/>
</dbReference>
<proteinExistence type="predicted"/>
<comment type="caution">
    <text evidence="2">The sequence shown here is derived from an EMBL/GenBank/DDBJ whole genome shotgun (WGS) entry which is preliminary data.</text>
</comment>
<evidence type="ECO:0000313" key="2">
    <source>
        <dbReference type="EMBL" id="GAA4006064.1"/>
    </source>
</evidence>
<protein>
    <submittedName>
        <fullName evidence="2">Uncharacterized protein</fullName>
    </submittedName>
</protein>
<feature type="compositionally biased region" description="Basic and acidic residues" evidence="1">
    <location>
        <begin position="51"/>
        <end position="62"/>
    </location>
</feature>
<reference evidence="3" key="1">
    <citation type="journal article" date="2019" name="Int. J. Syst. Evol. Microbiol.">
        <title>The Global Catalogue of Microorganisms (GCM) 10K type strain sequencing project: providing services to taxonomists for standard genome sequencing and annotation.</title>
        <authorList>
            <consortium name="The Broad Institute Genomics Platform"/>
            <consortium name="The Broad Institute Genome Sequencing Center for Infectious Disease"/>
            <person name="Wu L."/>
            <person name="Ma J."/>
        </authorList>
    </citation>
    <scope>NUCLEOTIDE SEQUENCE [LARGE SCALE GENOMIC DNA]</scope>
    <source>
        <strain evidence="3">JCM 17224</strain>
    </source>
</reference>
<name>A0ABP7S367_9BACT</name>
<feature type="region of interest" description="Disordered" evidence="1">
    <location>
        <begin position="1"/>
        <end position="20"/>
    </location>
</feature>
<dbReference type="EMBL" id="BAABDJ010000014">
    <property type="protein sequence ID" value="GAA4006064.1"/>
    <property type="molecule type" value="Genomic_DNA"/>
</dbReference>
<gene>
    <name evidence="2" type="ORF">GCM10022408_17300</name>
</gene>
<dbReference type="RefSeq" id="WP_345072394.1">
    <property type="nucleotide sequence ID" value="NZ_BAABDJ010000014.1"/>
</dbReference>
<sequence>MRINVQPFASPASAPGVDLPATGVEVTGAKVAAGATEPAAGTVVWAQAFSREKADMRTEHSRSRSPRPGSPRPEF</sequence>
<keyword evidence="3" id="KW-1185">Reference proteome</keyword>